<evidence type="ECO:0000259" key="2">
    <source>
        <dbReference type="PROSITE" id="PS50011"/>
    </source>
</evidence>
<dbReference type="InterPro" id="IPR020635">
    <property type="entry name" value="Tyr_kinase_cat_dom"/>
</dbReference>
<dbReference type="Pfam" id="PF07714">
    <property type="entry name" value="PK_Tyr_Ser-Thr"/>
    <property type="match status" value="1"/>
</dbReference>
<feature type="domain" description="Protein kinase" evidence="2">
    <location>
        <begin position="294"/>
        <end position="503"/>
    </location>
</feature>
<feature type="transmembrane region" description="Helical" evidence="1">
    <location>
        <begin position="86"/>
        <end position="109"/>
    </location>
</feature>
<sequence>MAGPFQLENAFRESVVVIAPFVHRVPVTGNFSDEEVNGNSISQENSIEYPLQRDESGINIVNKGERNHVTQIISPKPIDQEPEPHFVGVVIAVLTTIILLLIVIIMFIVAKNKRTRTAAVLDALQHNLHTDSLGIDKRLNSNFKVSIDDNESIDKSSLYHEPFNVNMYTSAASGCSMSDMQRHHITPDYTDVPDIVCQEYAVPHMQDLIPKIPGGYVSVRLTPPTLNNIFPKPPPVPPPPEKYYAATAICKSSTTPTTPSNQQQQNQQLNAYSDLDLGVSDDDLQLSEYPRDKLVIVEKLGCGAFGELHLCETKGYSSNLVAVSTLRPGASDHMKKEFRSKAKQLSRLNDSNIVKLLGACLKDEPICIVLDYKYSTDLNQFLQEHTAETGSLVQHNSLRAGELIHELLALLEVISRWNASRAANPFQGPAYDSYGSVYLSMTGSRLRFDAMHNTLDKGFSDPLHAFGWKGFLKATRLCQCRAGTRTIANDSVEARRCALLCIR</sequence>
<dbReference type="GO" id="GO:0005886">
    <property type="term" value="C:plasma membrane"/>
    <property type="evidence" value="ECO:0007669"/>
    <property type="project" value="TreeGrafter"/>
</dbReference>
<keyword evidence="1" id="KW-0812">Transmembrane</keyword>
<dbReference type="AlphaFoldDB" id="A0A182M8V3"/>
<reference evidence="3" key="2">
    <citation type="submission" date="2020-05" db="UniProtKB">
        <authorList>
            <consortium name="EnsemblMetazoa"/>
        </authorList>
    </citation>
    <scope>IDENTIFICATION</scope>
    <source>
        <strain evidence="3">A-37</strain>
    </source>
</reference>
<accession>A0A182M8V3</accession>
<keyword evidence="1" id="KW-1133">Transmembrane helix</keyword>
<dbReference type="InterPro" id="IPR000719">
    <property type="entry name" value="Prot_kinase_dom"/>
</dbReference>
<proteinExistence type="predicted"/>
<dbReference type="InterPro" id="IPR011009">
    <property type="entry name" value="Kinase-like_dom_sf"/>
</dbReference>
<dbReference type="Proteomes" id="UP000075883">
    <property type="component" value="Unassembled WGS sequence"/>
</dbReference>
<dbReference type="SUPFAM" id="SSF56112">
    <property type="entry name" value="Protein kinase-like (PK-like)"/>
    <property type="match status" value="1"/>
</dbReference>
<name>A0A182M8V3_9DIPT</name>
<dbReference type="Gene3D" id="3.30.200.20">
    <property type="entry name" value="Phosphorylase Kinase, domain 1"/>
    <property type="match status" value="1"/>
</dbReference>
<dbReference type="VEuPathDB" id="VectorBase:ACUA012340"/>
<reference evidence="4" key="1">
    <citation type="submission" date="2013-09" db="EMBL/GenBank/DDBJ databases">
        <title>The Genome Sequence of Anopheles culicifacies species A.</title>
        <authorList>
            <consortium name="The Broad Institute Genomics Platform"/>
            <person name="Neafsey D.E."/>
            <person name="Besansky N."/>
            <person name="Howell P."/>
            <person name="Walton C."/>
            <person name="Young S.K."/>
            <person name="Zeng Q."/>
            <person name="Gargeya S."/>
            <person name="Fitzgerald M."/>
            <person name="Haas B."/>
            <person name="Abouelleil A."/>
            <person name="Allen A.W."/>
            <person name="Alvarado L."/>
            <person name="Arachchi H.M."/>
            <person name="Berlin A.M."/>
            <person name="Chapman S.B."/>
            <person name="Gainer-Dewar J."/>
            <person name="Goldberg J."/>
            <person name="Griggs A."/>
            <person name="Gujja S."/>
            <person name="Hansen M."/>
            <person name="Howarth C."/>
            <person name="Imamovic A."/>
            <person name="Ireland A."/>
            <person name="Larimer J."/>
            <person name="McCowan C."/>
            <person name="Murphy C."/>
            <person name="Pearson M."/>
            <person name="Poon T.W."/>
            <person name="Priest M."/>
            <person name="Roberts A."/>
            <person name="Saif S."/>
            <person name="Shea T."/>
            <person name="Sisk P."/>
            <person name="Sykes S."/>
            <person name="Wortman J."/>
            <person name="Nusbaum C."/>
            <person name="Birren B."/>
        </authorList>
    </citation>
    <scope>NUCLEOTIDE SEQUENCE [LARGE SCALE GENOMIC DNA]</scope>
    <source>
        <strain evidence="4">A-37</strain>
    </source>
</reference>
<dbReference type="GO" id="GO:0043235">
    <property type="term" value="C:receptor complex"/>
    <property type="evidence" value="ECO:0007669"/>
    <property type="project" value="TreeGrafter"/>
</dbReference>
<dbReference type="InterPro" id="IPR001245">
    <property type="entry name" value="Ser-Thr/Tyr_kinase_cat_dom"/>
</dbReference>
<keyword evidence="1" id="KW-0472">Membrane</keyword>
<dbReference type="SMART" id="SM00219">
    <property type="entry name" value="TyrKc"/>
    <property type="match status" value="1"/>
</dbReference>
<dbReference type="GO" id="GO:0005524">
    <property type="term" value="F:ATP binding"/>
    <property type="evidence" value="ECO:0007669"/>
    <property type="project" value="InterPro"/>
</dbReference>
<dbReference type="GO" id="GO:0010976">
    <property type="term" value="P:positive regulation of neuron projection development"/>
    <property type="evidence" value="ECO:0007669"/>
    <property type="project" value="TreeGrafter"/>
</dbReference>
<dbReference type="PANTHER" id="PTHR24416:SF580">
    <property type="entry name" value="DISCOIDIN DOMAIN RECEPTOR, ISOFORM F"/>
    <property type="match status" value="1"/>
</dbReference>
<dbReference type="EnsemblMetazoa" id="ACUA012340-RA">
    <property type="protein sequence ID" value="ACUA012340-PA"/>
    <property type="gene ID" value="ACUA012340"/>
</dbReference>
<evidence type="ECO:0000313" key="3">
    <source>
        <dbReference type="EnsemblMetazoa" id="ACUA012340-PA"/>
    </source>
</evidence>
<organism evidence="3 4">
    <name type="scientific">Anopheles culicifacies</name>
    <dbReference type="NCBI Taxonomy" id="139723"/>
    <lineage>
        <taxon>Eukaryota</taxon>
        <taxon>Metazoa</taxon>
        <taxon>Ecdysozoa</taxon>
        <taxon>Arthropoda</taxon>
        <taxon>Hexapoda</taxon>
        <taxon>Insecta</taxon>
        <taxon>Pterygota</taxon>
        <taxon>Neoptera</taxon>
        <taxon>Endopterygota</taxon>
        <taxon>Diptera</taxon>
        <taxon>Nematocera</taxon>
        <taxon>Culicoidea</taxon>
        <taxon>Culicidae</taxon>
        <taxon>Anophelinae</taxon>
        <taxon>Anopheles</taxon>
        <taxon>culicifacies species complex</taxon>
    </lineage>
</organism>
<dbReference type="GO" id="GO:0038062">
    <property type="term" value="F:protein tyrosine kinase collagen receptor activity"/>
    <property type="evidence" value="ECO:0007669"/>
    <property type="project" value="TreeGrafter"/>
</dbReference>
<protein>
    <recommendedName>
        <fullName evidence="2">Protein kinase domain-containing protein</fullName>
    </recommendedName>
</protein>
<dbReference type="STRING" id="139723.A0A182M8V3"/>
<dbReference type="InterPro" id="IPR050122">
    <property type="entry name" value="RTK"/>
</dbReference>
<keyword evidence="4" id="KW-1185">Reference proteome</keyword>
<dbReference type="PROSITE" id="PS50011">
    <property type="entry name" value="PROTEIN_KINASE_DOM"/>
    <property type="match status" value="1"/>
</dbReference>
<evidence type="ECO:0000313" key="4">
    <source>
        <dbReference type="Proteomes" id="UP000075883"/>
    </source>
</evidence>
<dbReference type="PANTHER" id="PTHR24416">
    <property type="entry name" value="TYROSINE-PROTEIN KINASE RECEPTOR"/>
    <property type="match status" value="1"/>
</dbReference>
<dbReference type="GO" id="GO:0051897">
    <property type="term" value="P:positive regulation of phosphatidylinositol 3-kinase/protein kinase B signal transduction"/>
    <property type="evidence" value="ECO:0007669"/>
    <property type="project" value="TreeGrafter"/>
</dbReference>
<dbReference type="GO" id="GO:0005518">
    <property type="term" value="F:collagen binding"/>
    <property type="evidence" value="ECO:0007669"/>
    <property type="project" value="TreeGrafter"/>
</dbReference>
<evidence type="ECO:0000256" key="1">
    <source>
        <dbReference type="SAM" id="Phobius"/>
    </source>
</evidence>
<dbReference type="EMBL" id="AXCM01006096">
    <property type="status" value="NOT_ANNOTATED_CDS"/>
    <property type="molecule type" value="Genomic_DNA"/>
</dbReference>